<protein>
    <recommendedName>
        <fullName evidence="8">Probable membrane transporter protein</fullName>
    </recommendedName>
</protein>
<feature type="transmembrane region" description="Helical" evidence="8">
    <location>
        <begin position="42"/>
        <end position="62"/>
    </location>
</feature>
<evidence type="ECO:0000256" key="8">
    <source>
        <dbReference type="RuleBase" id="RU363041"/>
    </source>
</evidence>
<dbReference type="PANTHER" id="PTHR30269">
    <property type="entry name" value="TRANSMEMBRANE PROTEIN YFCA"/>
    <property type="match status" value="1"/>
</dbReference>
<reference evidence="9 10" key="1">
    <citation type="submission" date="2019-08" db="EMBL/GenBank/DDBJ databases">
        <title>In-depth cultivation of the pig gut microbiome towards novel bacterial diversity and tailored functional studies.</title>
        <authorList>
            <person name="Wylensek D."/>
            <person name="Hitch T.C.A."/>
            <person name="Clavel T."/>
        </authorList>
    </citation>
    <scope>NUCLEOTIDE SEQUENCE [LARGE SCALE GENOMIC DNA]</scope>
    <source>
        <strain evidence="9 10">NM-380-WT-3C1</strain>
    </source>
</reference>
<keyword evidence="7 8" id="KW-0472">Membrane</keyword>
<dbReference type="PANTHER" id="PTHR30269:SF37">
    <property type="entry name" value="MEMBRANE TRANSPORTER PROTEIN"/>
    <property type="match status" value="1"/>
</dbReference>
<dbReference type="Pfam" id="PF01925">
    <property type="entry name" value="TauE"/>
    <property type="match status" value="1"/>
</dbReference>
<evidence type="ECO:0000256" key="3">
    <source>
        <dbReference type="ARBA" id="ARBA00022448"/>
    </source>
</evidence>
<feature type="transmembrane region" description="Helical" evidence="8">
    <location>
        <begin position="195"/>
        <end position="213"/>
    </location>
</feature>
<comment type="similarity">
    <text evidence="2 8">Belongs to the 4-toluene sulfonate uptake permease (TSUP) (TC 2.A.102) family.</text>
</comment>
<evidence type="ECO:0000256" key="4">
    <source>
        <dbReference type="ARBA" id="ARBA00022475"/>
    </source>
</evidence>
<feature type="transmembrane region" description="Helical" evidence="8">
    <location>
        <begin position="127"/>
        <end position="150"/>
    </location>
</feature>
<evidence type="ECO:0000313" key="10">
    <source>
        <dbReference type="Proteomes" id="UP000460549"/>
    </source>
</evidence>
<dbReference type="EMBL" id="VUNN01000010">
    <property type="protein sequence ID" value="MSU06345.1"/>
    <property type="molecule type" value="Genomic_DNA"/>
</dbReference>
<organism evidence="9 10">
    <name type="scientific">Bullifex porci</name>
    <dbReference type="NCBI Taxonomy" id="2606638"/>
    <lineage>
        <taxon>Bacteria</taxon>
        <taxon>Pseudomonadati</taxon>
        <taxon>Spirochaetota</taxon>
        <taxon>Spirochaetia</taxon>
        <taxon>Spirochaetales</taxon>
        <taxon>Spirochaetaceae</taxon>
        <taxon>Bullifex</taxon>
    </lineage>
</organism>
<keyword evidence="4 8" id="KW-1003">Cell membrane</keyword>
<evidence type="ECO:0000313" key="9">
    <source>
        <dbReference type="EMBL" id="MSU06345.1"/>
    </source>
</evidence>
<dbReference type="InterPro" id="IPR052017">
    <property type="entry name" value="TSUP"/>
</dbReference>
<name>A0A7X2PCE5_9SPIO</name>
<feature type="transmembrane region" description="Helical" evidence="8">
    <location>
        <begin position="219"/>
        <end position="238"/>
    </location>
</feature>
<dbReference type="InterPro" id="IPR002781">
    <property type="entry name" value="TM_pro_TauE-like"/>
</dbReference>
<evidence type="ECO:0000256" key="6">
    <source>
        <dbReference type="ARBA" id="ARBA00022989"/>
    </source>
</evidence>
<sequence>MVVYLLIGCVAFLGAIIQTTMGFGGAVLLINVMPFFFPVTKSVALVQGSVIIINIVFTIIYFKKIRWDVLWPALIPGIGLGVVFSIISISIKAEMMIILLGLLFIVLSIYYLIVVNHINIIPSKINGFLMGAFSGFTNAFFGLAGPPVALYLVPSINDKIEYFASSQVFFLLSSIACISVRLLSGIYEASDVPIILYLMIMFILGSLIGINLLRKIEGFLLKKIIYIFIGLNGIYLIAKQFLF</sequence>
<comment type="subcellular location">
    <subcellularLocation>
        <location evidence="1 8">Cell membrane</location>
        <topology evidence="1 8">Multi-pass membrane protein</topology>
    </subcellularLocation>
</comment>
<evidence type="ECO:0000256" key="5">
    <source>
        <dbReference type="ARBA" id="ARBA00022692"/>
    </source>
</evidence>
<dbReference type="RefSeq" id="WP_154425319.1">
    <property type="nucleotide sequence ID" value="NZ_VUNN01000010.1"/>
</dbReference>
<keyword evidence="5 8" id="KW-0812">Transmembrane</keyword>
<accession>A0A7X2PCE5</accession>
<gene>
    <name evidence="9" type="ORF">FYJ80_06070</name>
</gene>
<keyword evidence="3" id="KW-0813">Transport</keyword>
<dbReference type="Proteomes" id="UP000460549">
    <property type="component" value="Unassembled WGS sequence"/>
</dbReference>
<feature type="transmembrane region" description="Helical" evidence="8">
    <location>
        <begin position="162"/>
        <end position="183"/>
    </location>
</feature>
<feature type="transmembrane region" description="Helical" evidence="8">
    <location>
        <begin position="5"/>
        <end position="30"/>
    </location>
</feature>
<proteinExistence type="inferred from homology"/>
<evidence type="ECO:0000256" key="2">
    <source>
        <dbReference type="ARBA" id="ARBA00009142"/>
    </source>
</evidence>
<keyword evidence="10" id="KW-1185">Reference proteome</keyword>
<dbReference type="GO" id="GO:0005886">
    <property type="term" value="C:plasma membrane"/>
    <property type="evidence" value="ECO:0007669"/>
    <property type="project" value="UniProtKB-SubCell"/>
</dbReference>
<dbReference type="AlphaFoldDB" id="A0A7X2PCE5"/>
<evidence type="ECO:0000256" key="1">
    <source>
        <dbReference type="ARBA" id="ARBA00004651"/>
    </source>
</evidence>
<feature type="transmembrane region" description="Helical" evidence="8">
    <location>
        <begin position="69"/>
        <end position="89"/>
    </location>
</feature>
<feature type="transmembrane region" description="Helical" evidence="8">
    <location>
        <begin position="95"/>
        <end position="115"/>
    </location>
</feature>
<evidence type="ECO:0000256" key="7">
    <source>
        <dbReference type="ARBA" id="ARBA00023136"/>
    </source>
</evidence>
<comment type="caution">
    <text evidence="9">The sequence shown here is derived from an EMBL/GenBank/DDBJ whole genome shotgun (WGS) entry which is preliminary data.</text>
</comment>
<keyword evidence="6 8" id="KW-1133">Transmembrane helix</keyword>